<evidence type="ECO:0000256" key="5">
    <source>
        <dbReference type="ARBA" id="ARBA00023136"/>
    </source>
</evidence>
<feature type="transmembrane region" description="Helical" evidence="6">
    <location>
        <begin position="339"/>
        <end position="357"/>
    </location>
</feature>
<feature type="transmembrane region" description="Helical" evidence="6">
    <location>
        <begin position="298"/>
        <end position="318"/>
    </location>
</feature>
<dbReference type="InterPro" id="IPR002797">
    <property type="entry name" value="Polysacc_synth"/>
</dbReference>
<dbReference type="Proteomes" id="UP000004080">
    <property type="component" value="Unassembled WGS sequence"/>
</dbReference>
<evidence type="ECO:0000313" key="7">
    <source>
        <dbReference type="EMBL" id="EIT85518.1"/>
    </source>
</evidence>
<accession>I8UFD8</accession>
<dbReference type="GO" id="GO:0005886">
    <property type="term" value="C:plasma membrane"/>
    <property type="evidence" value="ECO:0007669"/>
    <property type="project" value="UniProtKB-SubCell"/>
</dbReference>
<dbReference type="InterPro" id="IPR024923">
    <property type="entry name" value="PG_synth_SpoVB"/>
</dbReference>
<feature type="transmembrane region" description="Helical" evidence="6">
    <location>
        <begin position="502"/>
        <end position="528"/>
    </location>
</feature>
<comment type="caution">
    <text evidence="7">The sequence shown here is derived from an EMBL/GenBank/DDBJ whole genome shotgun (WGS) entry which is preliminary data.</text>
</comment>
<dbReference type="PANTHER" id="PTHR30250">
    <property type="entry name" value="PST FAMILY PREDICTED COLANIC ACID TRANSPORTER"/>
    <property type="match status" value="1"/>
</dbReference>
<evidence type="ECO:0000256" key="2">
    <source>
        <dbReference type="ARBA" id="ARBA00022475"/>
    </source>
</evidence>
<reference evidence="7 8" key="1">
    <citation type="journal article" date="2012" name="J. Bacteriol.">
        <title>Genome of Bacillus macauensis ZFHKF-1, a Long-Chain-Forming Bacterium.</title>
        <authorList>
            <person name="Cai L."/>
            <person name="Zhang T."/>
        </authorList>
    </citation>
    <scope>NUCLEOTIDE SEQUENCE [LARGE SCALE GENOMIC DNA]</scope>
    <source>
        <strain evidence="7 8">ZFHKF-1</strain>
    </source>
</reference>
<dbReference type="PIRSF" id="PIRSF038958">
    <property type="entry name" value="PG_synth_SpoVB"/>
    <property type="match status" value="1"/>
</dbReference>
<feature type="transmembrane region" description="Helical" evidence="6">
    <location>
        <begin position="403"/>
        <end position="426"/>
    </location>
</feature>
<keyword evidence="4 6" id="KW-1133">Transmembrane helix</keyword>
<dbReference type="AlphaFoldDB" id="I8UFD8"/>
<keyword evidence="5 6" id="KW-0472">Membrane</keyword>
<dbReference type="PANTHER" id="PTHR30250:SF21">
    <property type="entry name" value="LIPID II FLIPPASE MURJ"/>
    <property type="match status" value="1"/>
</dbReference>
<feature type="transmembrane region" description="Helical" evidence="6">
    <location>
        <begin position="245"/>
        <end position="265"/>
    </location>
</feature>
<evidence type="ECO:0000256" key="4">
    <source>
        <dbReference type="ARBA" id="ARBA00022989"/>
    </source>
</evidence>
<dbReference type="RefSeq" id="WP_007202043.1">
    <property type="nucleotide sequence ID" value="NZ_AKKV01000025.1"/>
</dbReference>
<dbReference type="Pfam" id="PF01943">
    <property type="entry name" value="Polysacc_synt"/>
    <property type="match status" value="1"/>
</dbReference>
<feature type="transmembrane region" description="Helical" evidence="6">
    <location>
        <begin position="196"/>
        <end position="217"/>
    </location>
</feature>
<comment type="subcellular location">
    <subcellularLocation>
        <location evidence="1">Cell membrane</location>
        <topology evidence="1">Multi-pass membrane protein</topology>
    </subcellularLocation>
</comment>
<dbReference type="eggNOG" id="COG2244">
    <property type="taxonomic scope" value="Bacteria"/>
</dbReference>
<keyword evidence="2" id="KW-1003">Cell membrane</keyword>
<evidence type="ECO:0000313" key="8">
    <source>
        <dbReference type="Proteomes" id="UP000004080"/>
    </source>
</evidence>
<feature type="transmembrane region" description="Helical" evidence="6">
    <location>
        <begin position="172"/>
        <end position="190"/>
    </location>
</feature>
<sequence length="545" mass="59605">MSRLLRGTLILTAATFFSKFIGLIYIVPFNALVGTKGLALYGYAYNPYTILLSIATMGVPLAVSKFVSKYNALGDYMTGRRMLRSGLVVMTATGIIAFIILYVIAPSIAGNILGSHKSGDGNTVDDITYVIRMVSTALIFVPAMSLIRGYFQGFQSMGPTAVSQVIEQIVRIVYILASGYVIIHIVNGTLTSAVGQATFAATLGAIAGLVILLWYWYKRRSYLREMYAQSVTKTEISLPAIYKEIISYAIPFVAVGLAIPLYKIIDQFTIVDTLQNVGYSAAKAENVFAMVTQTSHQLVMIPVSLATAFALTLIPVITKSYTERDFDALNQQITQAFQITLFLTVPAAVGLSALAYPAYGTLFKLGDIDLGGNLLRWYSLSGVWFAMFTVTAAILQGLNRQKFALLSMLVGILFKLSLNIPFIYLWQGTGSIIATNIGYTVSIAINLYVIRKYGEFQFKWVLRRTALIVVFCIAMAAVVLLVKAPIEASFNDVYTKLRGIEVLVVGIVVGGITYVVLSMRSGLLQIVLGQRLGFLNRKRKTKASS</sequence>
<evidence type="ECO:0000256" key="1">
    <source>
        <dbReference type="ARBA" id="ARBA00004651"/>
    </source>
</evidence>
<dbReference type="STRING" id="1196324.A374_09783"/>
<dbReference type="PATRIC" id="fig|1196324.3.peg.1996"/>
<dbReference type="InterPro" id="IPR050833">
    <property type="entry name" value="Poly_Biosynth_Transport"/>
</dbReference>
<feature type="transmembrane region" description="Helical" evidence="6">
    <location>
        <begin position="7"/>
        <end position="28"/>
    </location>
</feature>
<dbReference type="CDD" id="cd13124">
    <property type="entry name" value="MATE_SpoVB_like"/>
    <property type="match status" value="1"/>
</dbReference>
<feature type="transmembrane region" description="Helical" evidence="6">
    <location>
        <begin position="432"/>
        <end position="449"/>
    </location>
</feature>
<gene>
    <name evidence="7" type="ORF">A374_09783</name>
</gene>
<feature type="transmembrane region" description="Helical" evidence="6">
    <location>
        <begin position="87"/>
        <end position="109"/>
    </location>
</feature>
<dbReference type="OrthoDB" id="9775950at2"/>
<proteinExistence type="predicted"/>
<feature type="transmembrane region" description="Helical" evidence="6">
    <location>
        <begin position="48"/>
        <end position="67"/>
    </location>
</feature>
<organism evidence="7 8">
    <name type="scientific">Fictibacillus macauensis ZFHKF-1</name>
    <dbReference type="NCBI Taxonomy" id="1196324"/>
    <lineage>
        <taxon>Bacteria</taxon>
        <taxon>Bacillati</taxon>
        <taxon>Bacillota</taxon>
        <taxon>Bacilli</taxon>
        <taxon>Bacillales</taxon>
        <taxon>Fictibacillaceae</taxon>
        <taxon>Fictibacillus</taxon>
    </lineage>
</organism>
<protein>
    <submittedName>
        <fullName evidence="7">Spore cortex protein</fullName>
    </submittedName>
</protein>
<dbReference type="EMBL" id="AKKV01000025">
    <property type="protein sequence ID" value="EIT85518.1"/>
    <property type="molecule type" value="Genomic_DNA"/>
</dbReference>
<evidence type="ECO:0000256" key="6">
    <source>
        <dbReference type="SAM" id="Phobius"/>
    </source>
</evidence>
<evidence type="ECO:0000256" key="3">
    <source>
        <dbReference type="ARBA" id="ARBA00022692"/>
    </source>
</evidence>
<name>I8UFD8_9BACL</name>
<feature type="transmembrane region" description="Helical" evidence="6">
    <location>
        <begin position="461"/>
        <end position="482"/>
    </location>
</feature>
<feature type="transmembrane region" description="Helical" evidence="6">
    <location>
        <begin position="377"/>
        <end position="396"/>
    </location>
</feature>
<feature type="transmembrane region" description="Helical" evidence="6">
    <location>
        <begin position="129"/>
        <end position="151"/>
    </location>
</feature>
<keyword evidence="3 6" id="KW-0812">Transmembrane</keyword>
<keyword evidence="8" id="KW-1185">Reference proteome</keyword>